<evidence type="ECO:0000313" key="3">
    <source>
        <dbReference type="RefSeq" id="XP_018013912.1"/>
    </source>
</evidence>
<dbReference type="InterPro" id="IPR004038">
    <property type="entry name" value="Ribosomal_eL8/eL30/eS12/Gad45"/>
</dbReference>
<evidence type="ECO:0000313" key="2">
    <source>
        <dbReference type="Proteomes" id="UP000694843"/>
    </source>
</evidence>
<proteinExistence type="predicted"/>
<evidence type="ECO:0000259" key="1">
    <source>
        <dbReference type="Pfam" id="PF01248"/>
    </source>
</evidence>
<dbReference type="KEGG" id="hazt:108670931"/>
<dbReference type="InterPro" id="IPR029064">
    <property type="entry name" value="Ribosomal_eL30-like_sf"/>
</dbReference>
<dbReference type="OMA" id="PDYQEAY"/>
<dbReference type="GeneID" id="108670931"/>
<dbReference type="Pfam" id="PF01248">
    <property type="entry name" value="Ribosomal_L7Ae"/>
    <property type="match status" value="1"/>
</dbReference>
<dbReference type="Proteomes" id="UP000694843">
    <property type="component" value="Unplaced"/>
</dbReference>
<organism evidence="2 3">
    <name type="scientific">Hyalella azteca</name>
    <name type="common">Amphipod</name>
    <dbReference type="NCBI Taxonomy" id="294128"/>
    <lineage>
        <taxon>Eukaryota</taxon>
        <taxon>Metazoa</taxon>
        <taxon>Ecdysozoa</taxon>
        <taxon>Arthropoda</taxon>
        <taxon>Crustacea</taxon>
        <taxon>Multicrustacea</taxon>
        <taxon>Malacostraca</taxon>
        <taxon>Eumalacostraca</taxon>
        <taxon>Peracarida</taxon>
        <taxon>Amphipoda</taxon>
        <taxon>Senticaudata</taxon>
        <taxon>Talitrida</taxon>
        <taxon>Talitroidea</taxon>
        <taxon>Hyalellidae</taxon>
        <taxon>Hyalella</taxon>
    </lineage>
</organism>
<keyword evidence="2" id="KW-1185">Reference proteome</keyword>
<dbReference type="CTD" id="55651"/>
<dbReference type="Gene3D" id="3.30.1330.30">
    <property type="match status" value="1"/>
</dbReference>
<reference evidence="3" key="1">
    <citation type="submission" date="2025-08" db="UniProtKB">
        <authorList>
            <consortium name="RefSeq"/>
        </authorList>
    </citation>
    <scope>IDENTIFICATION</scope>
    <source>
        <tissue evidence="3">Whole organism</tissue>
    </source>
</reference>
<dbReference type="RefSeq" id="XP_018013912.1">
    <property type="nucleotide sequence ID" value="XM_018158423.2"/>
</dbReference>
<protein>
    <submittedName>
        <fullName evidence="3">H/ACA ribonucleoprotein complex subunit 2-like protein</fullName>
    </submittedName>
</protein>
<dbReference type="OrthoDB" id="5364946at2759"/>
<sequence>MTKITGENNQDLEMSVAEANDVEGELSYEERLARCTEIAKPMSSKKTLGRIRKLIKKASKDVKGNLAYGTKSVQSALRKDVKGIVLIDGSLRPIDTLCHLPGVCEEKNIPYIYVTCNTDLAGGKISRSHVMLIKPNPDYQEAYDKVLEDIKTTPLDY</sequence>
<name>A0A8B7NJT7_HYAAZ</name>
<dbReference type="SUPFAM" id="SSF55315">
    <property type="entry name" value="L30e-like"/>
    <property type="match status" value="1"/>
</dbReference>
<accession>A0A8B7NJT7</accession>
<feature type="domain" description="Ribosomal protein eL8/eL30/eS12/Gadd45" evidence="1">
    <location>
        <begin position="51"/>
        <end position="121"/>
    </location>
</feature>
<dbReference type="AlphaFoldDB" id="A0A8B7NJT7"/>
<gene>
    <name evidence="3" type="primary">LOC108670931</name>
</gene>